<dbReference type="Pfam" id="PF08242">
    <property type="entry name" value="Methyltransf_12"/>
    <property type="match status" value="1"/>
</dbReference>
<accession>A0A9W7DFR2</accession>
<sequence length="329" mass="37237">MGMEFTNTSTKPNADHTYTKEVSRWSENASLRAMMKANCNSILTYASPNQPPVSVDSFLGDYTKPEFGLDDSFLLKTDDLEVSPLFKSGKPIKVLDFACGTGMLAEYLAPYFPAGSQFVGVDLSQSQLDIFDERMKEINSKNQNLDVKLYEYNIADDEFNKENNLKEPVELIEGTFDLIYCSTAYHHFHDVETITKKLKTYLKKSDDAALVILDLYYGDFISKFKGQNNLNTDPEKPDPNNSVAHHGGFSPEMFQHFLTSDKIAFSKVKTGITFKPQQWIPEIGIRVFFNDNSLVDKFIASAPPMRKNEALNLQEYLVSGEMVIAVCWK</sequence>
<dbReference type="CDD" id="cd02440">
    <property type="entry name" value="AdoMet_MTases"/>
    <property type="match status" value="1"/>
</dbReference>
<feature type="domain" description="Methyltransferase type 12" evidence="2">
    <location>
        <begin position="95"/>
        <end position="203"/>
    </location>
</feature>
<organism evidence="3 4">
    <name type="scientific">Ambrosiozyma monospora</name>
    <name type="common">Yeast</name>
    <name type="synonym">Endomycopsis monosporus</name>
    <dbReference type="NCBI Taxonomy" id="43982"/>
    <lineage>
        <taxon>Eukaryota</taxon>
        <taxon>Fungi</taxon>
        <taxon>Dikarya</taxon>
        <taxon>Ascomycota</taxon>
        <taxon>Saccharomycotina</taxon>
        <taxon>Pichiomycetes</taxon>
        <taxon>Pichiales</taxon>
        <taxon>Pichiaceae</taxon>
        <taxon>Ambrosiozyma</taxon>
    </lineage>
</organism>
<reference evidence="3" key="1">
    <citation type="submission" date="2023-04" db="EMBL/GenBank/DDBJ databases">
        <title>Ambrosiozyma monospora NBRC 1965.</title>
        <authorList>
            <person name="Ichikawa N."/>
            <person name="Sato H."/>
            <person name="Tonouchi N."/>
        </authorList>
    </citation>
    <scope>NUCLEOTIDE SEQUENCE</scope>
    <source>
        <strain evidence="3">NBRC 1965</strain>
    </source>
</reference>
<evidence type="ECO:0000313" key="4">
    <source>
        <dbReference type="Proteomes" id="UP001165063"/>
    </source>
</evidence>
<evidence type="ECO:0000259" key="2">
    <source>
        <dbReference type="Pfam" id="PF08242"/>
    </source>
</evidence>
<dbReference type="InterPro" id="IPR013217">
    <property type="entry name" value="Methyltransf_12"/>
</dbReference>
<dbReference type="OrthoDB" id="3647at2759"/>
<dbReference type="AlphaFoldDB" id="A0A9W7DFR2"/>
<dbReference type="PANTHER" id="PTHR43861:SF3">
    <property type="entry name" value="PUTATIVE (AFU_ORTHOLOGUE AFUA_2G14390)-RELATED"/>
    <property type="match status" value="1"/>
</dbReference>
<dbReference type="EMBL" id="BSXU01001420">
    <property type="protein sequence ID" value="GMG27258.1"/>
    <property type="molecule type" value="Genomic_DNA"/>
</dbReference>
<gene>
    <name evidence="3" type="ORF">Amon01_000341100</name>
</gene>
<dbReference type="Gene3D" id="3.40.50.150">
    <property type="entry name" value="Vaccinia Virus protein VP39"/>
    <property type="match status" value="1"/>
</dbReference>
<proteinExistence type="predicted"/>
<name>A0A9W7DFR2_AMBMO</name>
<dbReference type="InterPro" id="IPR029063">
    <property type="entry name" value="SAM-dependent_MTases_sf"/>
</dbReference>
<dbReference type="Proteomes" id="UP001165063">
    <property type="component" value="Unassembled WGS sequence"/>
</dbReference>
<dbReference type="GO" id="GO:0016740">
    <property type="term" value="F:transferase activity"/>
    <property type="evidence" value="ECO:0007669"/>
    <property type="project" value="UniProtKB-KW"/>
</dbReference>
<dbReference type="SUPFAM" id="SSF53335">
    <property type="entry name" value="S-adenosyl-L-methionine-dependent methyltransferases"/>
    <property type="match status" value="1"/>
</dbReference>
<evidence type="ECO:0000256" key="1">
    <source>
        <dbReference type="ARBA" id="ARBA00022679"/>
    </source>
</evidence>
<comment type="caution">
    <text evidence="3">The sequence shown here is derived from an EMBL/GenBank/DDBJ whole genome shotgun (WGS) entry which is preliminary data.</text>
</comment>
<protein>
    <submittedName>
        <fullName evidence="3">Unnamed protein product</fullName>
    </submittedName>
</protein>
<keyword evidence="4" id="KW-1185">Reference proteome</keyword>
<dbReference type="PANTHER" id="PTHR43861">
    <property type="entry name" value="TRANS-ACONITATE 2-METHYLTRANSFERASE-RELATED"/>
    <property type="match status" value="1"/>
</dbReference>
<keyword evidence="1" id="KW-0808">Transferase</keyword>
<evidence type="ECO:0000313" key="3">
    <source>
        <dbReference type="EMBL" id="GMG27258.1"/>
    </source>
</evidence>